<dbReference type="EMBL" id="KN823544">
    <property type="protein sequence ID" value="KIO16521.1"/>
    <property type="molecule type" value="Genomic_DNA"/>
</dbReference>
<reference evidence="3" key="2">
    <citation type="submission" date="2015-01" db="EMBL/GenBank/DDBJ databases">
        <title>Evolutionary Origins and Diversification of the Mycorrhizal Mutualists.</title>
        <authorList>
            <consortium name="DOE Joint Genome Institute"/>
            <consortium name="Mycorrhizal Genomics Consortium"/>
            <person name="Kohler A."/>
            <person name="Kuo A."/>
            <person name="Nagy L.G."/>
            <person name="Floudas D."/>
            <person name="Copeland A."/>
            <person name="Barry K.W."/>
            <person name="Cichocki N."/>
            <person name="Veneault-Fourrey C."/>
            <person name="LaButti K."/>
            <person name="Lindquist E.A."/>
            <person name="Lipzen A."/>
            <person name="Lundell T."/>
            <person name="Morin E."/>
            <person name="Murat C."/>
            <person name="Riley R."/>
            <person name="Ohm R."/>
            <person name="Sun H."/>
            <person name="Tunlid A."/>
            <person name="Henrissat B."/>
            <person name="Grigoriev I.V."/>
            <person name="Hibbett D.S."/>
            <person name="Martin F."/>
        </authorList>
    </citation>
    <scope>NUCLEOTIDE SEQUENCE [LARGE SCALE GENOMIC DNA]</scope>
    <source>
        <strain evidence="3">MUT 4182</strain>
    </source>
</reference>
<sequence length="247" mass="27747">AKHRGKKGLGLGDSDLDGHSLDGIPLGDEGEDEVVEDEEEAEGQDGSPSARSKNSKIRKPPAPKPKKKQLPDDVWTAYKASLPMLHHRTQTRMPELYEKYRSFWISKSIYAPVKKTATTKKGHPGPSTTSKTPKDNSPLFFFWDPLSLVPNIQCQQPGCTRLLTRDGFAPWPRKVRSEQQGNDFAFWLVGARYRCNNCTAVKPKTNKAPYTSYLGWDERLLKAIPGDLREAFPCEEKGKLFFSNKGV</sequence>
<feature type="non-terminal residue" evidence="2">
    <location>
        <position position="1"/>
    </location>
</feature>
<feature type="compositionally biased region" description="Basic residues" evidence="1">
    <location>
        <begin position="53"/>
        <end position="68"/>
    </location>
</feature>
<evidence type="ECO:0000313" key="3">
    <source>
        <dbReference type="Proteomes" id="UP000054248"/>
    </source>
</evidence>
<feature type="compositionally biased region" description="Acidic residues" evidence="1">
    <location>
        <begin position="28"/>
        <end position="43"/>
    </location>
</feature>
<organism evidence="2 3">
    <name type="scientific">Tulasnella calospora MUT 4182</name>
    <dbReference type="NCBI Taxonomy" id="1051891"/>
    <lineage>
        <taxon>Eukaryota</taxon>
        <taxon>Fungi</taxon>
        <taxon>Dikarya</taxon>
        <taxon>Basidiomycota</taxon>
        <taxon>Agaricomycotina</taxon>
        <taxon>Agaricomycetes</taxon>
        <taxon>Cantharellales</taxon>
        <taxon>Tulasnellaceae</taxon>
        <taxon>Tulasnella</taxon>
    </lineage>
</organism>
<keyword evidence="3" id="KW-1185">Reference proteome</keyword>
<accession>A0A0C3Q1N6</accession>
<reference evidence="2 3" key="1">
    <citation type="submission" date="2014-04" db="EMBL/GenBank/DDBJ databases">
        <authorList>
            <consortium name="DOE Joint Genome Institute"/>
            <person name="Kuo A."/>
            <person name="Girlanda M."/>
            <person name="Perotto S."/>
            <person name="Kohler A."/>
            <person name="Nagy L.G."/>
            <person name="Floudas D."/>
            <person name="Copeland A."/>
            <person name="Barry K.W."/>
            <person name="Cichocki N."/>
            <person name="Veneault-Fourrey C."/>
            <person name="LaButti K."/>
            <person name="Lindquist E.A."/>
            <person name="Lipzen A."/>
            <person name="Lundell T."/>
            <person name="Morin E."/>
            <person name="Murat C."/>
            <person name="Sun H."/>
            <person name="Tunlid A."/>
            <person name="Henrissat B."/>
            <person name="Grigoriev I.V."/>
            <person name="Hibbett D.S."/>
            <person name="Martin F."/>
            <person name="Nordberg H.P."/>
            <person name="Cantor M.N."/>
            <person name="Hua S.X."/>
        </authorList>
    </citation>
    <scope>NUCLEOTIDE SEQUENCE [LARGE SCALE GENOMIC DNA]</scope>
    <source>
        <strain evidence="2 3">MUT 4182</strain>
    </source>
</reference>
<gene>
    <name evidence="2" type="ORF">M407DRAFT_33836</name>
</gene>
<dbReference type="HOGENOM" id="CLU_1126867_0_0_1"/>
<evidence type="ECO:0000313" key="2">
    <source>
        <dbReference type="EMBL" id="KIO16521.1"/>
    </source>
</evidence>
<dbReference type="AlphaFoldDB" id="A0A0C3Q1N6"/>
<feature type="non-terminal residue" evidence="2">
    <location>
        <position position="247"/>
    </location>
</feature>
<proteinExistence type="predicted"/>
<protein>
    <submittedName>
        <fullName evidence="2">Uncharacterized protein</fullName>
    </submittedName>
</protein>
<dbReference type="Proteomes" id="UP000054248">
    <property type="component" value="Unassembled WGS sequence"/>
</dbReference>
<feature type="region of interest" description="Disordered" evidence="1">
    <location>
        <begin position="1"/>
        <end position="73"/>
    </location>
</feature>
<dbReference type="OrthoDB" id="3251600at2759"/>
<name>A0A0C3Q1N6_9AGAM</name>
<evidence type="ECO:0000256" key="1">
    <source>
        <dbReference type="SAM" id="MobiDB-lite"/>
    </source>
</evidence>